<dbReference type="Proteomes" id="UP001595191">
    <property type="component" value="Unassembled WGS sequence"/>
</dbReference>
<keyword evidence="2" id="KW-1185">Reference proteome</keyword>
<evidence type="ECO:0000313" key="1">
    <source>
        <dbReference type="EMBL" id="MFH6604746.1"/>
    </source>
</evidence>
<evidence type="ECO:0000313" key="2">
    <source>
        <dbReference type="Proteomes" id="UP001595191"/>
    </source>
</evidence>
<keyword evidence="1" id="KW-0418">Kinase</keyword>
<protein>
    <submittedName>
        <fullName evidence="1">Sensor histidine kinase</fullName>
    </submittedName>
</protein>
<dbReference type="EMBL" id="JBHFPV010000004">
    <property type="protein sequence ID" value="MFH6604746.1"/>
    <property type="molecule type" value="Genomic_DNA"/>
</dbReference>
<keyword evidence="1" id="KW-0808">Transferase</keyword>
<comment type="caution">
    <text evidence="1">The sequence shown here is derived from an EMBL/GenBank/DDBJ whole genome shotgun (WGS) entry which is preliminary data.</text>
</comment>
<name>A0ACC7LLW4_9FLAO</name>
<sequence>MKKRKFYIAIFIVSILGLAIIQYQYLKIGLSLAKIQFDKKIGQANEAIKQELNYRNKLTFLIGRALEKDDSYYGLGVDRVQDASRNFLNDIIEERLIYHGIDIDFTYELHTKDSLYYLKSPTSFEKLENTTIYPIELEGYLPNLLDKRLILELKFQDLNKYLLSKLNSLTLPSLLFILGIIIAVLWVLRTYYWQRNLITVTNNFINNLTHELKTPVFSMGLATKILENSATEEQKPLVNILRLQVRRLTDHIDKVLELGRLEANKKMFSLERVDFRPYLQKLCEEFQALTAIENVSFSHELEPGPYTIMAEVFHLENTINNLLDNAKKYSNDPQIHLEAKKTKKHLVIGISDNGIGIDEKDKGRIFQKYYRVQNGDLHKTKGYGLGLSYVKNVVEKHRGKVLIESEKNKGTTVSILIPITNER</sequence>
<accession>A0ACC7LLW4</accession>
<reference evidence="1" key="1">
    <citation type="submission" date="2024-09" db="EMBL/GenBank/DDBJ databases">
        <authorList>
            <person name="Liu J."/>
        </authorList>
    </citation>
    <scope>NUCLEOTIDE SEQUENCE</scope>
    <source>
        <strain evidence="1">NBU2967</strain>
    </source>
</reference>
<gene>
    <name evidence="1" type="ORF">ACEZ3G_14750</name>
</gene>
<proteinExistence type="predicted"/>
<organism evidence="1 2">
    <name type="scientific">Meishania litoralis</name>
    <dbReference type="NCBI Taxonomy" id="3434685"/>
    <lineage>
        <taxon>Bacteria</taxon>
        <taxon>Pseudomonadati</taxon>
        <taxon>Bacteroidota</taxon>
        <taxon>Flavobacteriia</taxon>
        <taxon>Flavobacteriales</taxon>
        <taxon>Flavobacteriaceae</taxon>
        <taxon>Meishania</taxon>
    </lineage>
</organism>